<dbReference type="InterPro" id="IPR003439">
    <property type="entry name" value="ABC_transporter-like_ATP-bd"/>
</dbReference>
<evidence type="ECO:0000313" key="7">
    <source>
        <dbReference type="Proteomes" id="UP000321595"/>
    </source>
</evidence>
<evidence type="ECO:0000256" key="3">
    <source>
        <dbReference type="ARBA" id="ARBA00022741"/>
    </source>
</evidence>
<evidence type="ECO:0000313" key="6">
    <source>
        <dbReference type="EMBL" id="QED29083.1"/>
    </source>
</evidence>
<organism evidence="6 7">
    <name type="scientific">Microvenator marinus</name>
    <dbReference type="NCBI Taxonomy" id="2600177"/>
    <lineage>
        <taxon>Bacteria</taxon>
        <taxon>Deltaproteobacteria</taxon>
        <taxon>Bradymonadales</taxon>
        <taxon>Microvenatoraceae</taxon>
        <taxon>Microvenator</taxon>
    </lineage>
</organism>
<evidence type="ECO:0000259" key="5">
    <source>
        <dbReference type="PROSITE" id="PS50893"/>
    </source>
</evidence>
<dbReference type="Pfam" id="PF00005">
    <property type="entry name" value="ABC_tran"/>
    <property type="match status" value="1"/>
</dbReference>
<dbReference type="CDD" id="cd03230">
    <property type="entry name" value="ABC_DR_subfamily_A"/>
    <property type="match status" value="1"/>
</dbReference>
<keyword evidence="4 6" id="KW-0067">ATP-binding</keyword>
<sequence>MLFDLDNIHKHYGDFHALKGVTLRVPEGSVGLLGPNGAGKSTLIKALLGLLDFSSGSASVLGCRLPDEALKVRQLVGYMPENDCYLPYMTAVQYVSFGGELAGMPRAEAFRRAHEVLYYVGLGEARYRQLSGFSTGMKQRVKLAQAIVQGPKLVFLDEPTNGLDPKGRDEMLELIEDVKSRGVNVVLSSHLLPDVERVCESVIMLNQGEVIFQGAIDELKSGGEAMIEIETKDKNEALKAVLEAEGIRAIVEGLRLKVYLPEGHERTKVLELAVQNDIQIRHFVPGELTLENAFLGLLEANA</sequence>
<dbReference type="InterPro" id="IPR027417">
    <property type="entry name" value="P-loop_NTPase"/>
</dbReference>
<evidence type="ECO:0000256" key="4">
    <source>
        <dbReference type="ARBA" id="ARBA00022840"/>
    </source>
</evidence>
<dbReference type="PROSITE" id="PS50893">
    <property type="entry name" value="ABC_TRANSPORTER_2"/>
    <property type="match status" value="1"/>
</dbReference>
<keyword evidence="7" id="KW-1185">Reference proteome</keyword>
<protein>
    <submittedName>
        <fullName evidence="6">ABC transporter ATP-binding protein</fullName>
    </submittedName>
</protein>
<dbReference type="PANTHER" id="PTHR43335">
    <property type="entry name" value="ABC TRANSPORTER, ATP-BINDING PROTEIN"/>
    <property type="match status" value="1"/>
</dbReference>
<dbReference type="SUPFAM" id="SSF52540">
    <property type="entry name" value="P-loop containing nucleoside triphosphate hydrolases"/>
    <property type="match status" value="1"/>
</dbReference>
<dbReference type="RefSeq" id="WP_146962081.1">
    <property type="nucleotide sequence ID" value="NZ_CP042467.1"/>
</dbReference>
<name>A0A5B8XYN2_9DELT</name>
<gene>
    <name evidence="6" type="ORF">FRD01_17925</name>
</gene>
<keyword evidence="2" id="KW-0813">Transport</keyword>
<dbReference type="AlphaFoldDB" id="A0A5B8XYN2"/>
<dbReference type="InterPro" id="IPR003593">
    <property type="entry name" value="AAA+_ATPase"/>
</dbReference>
<reference evidence="6 7" key="1">
    <citation type="submission" date="2019-08" db="EMBL/GenBank/DDBJ databases">
        <authorList>
            <person name="Liang Q."/>
        </authorList>
    </citation>
    <scope>NUCLEOTIDE SEQUENCE [LARGE SCALE GENOMIC DNA]</scope>
    <source>
        <strain evidence="6 7">V1718</strain>
    </source>
</reference>
<dbReference type="GO" id="GO:0005524">
    <property type="term" value="F:ATP binding"/>
    <property type="evidence" value="ECO:0007669"/>
    <property type="project" value="UniProtKB-KW"/>
</dbReference>
<dbReference type="KEGG" id="bbae:FRD01_17925"/>
<proteinExistence type="inferred from homology"/>
<evidence type="ECO:0000256" key="2">
    <source>
        <dbReference type="ARBA" id="ARBA00022448"/>
    </source>
</evidence>
<accession>A0A5B8XYN2</accession>
<dbReference type="OrthoDB" id="9809450at2"/>
<feature type="domain" description="ABC transporter" evidence="5">
    <location>
        <begin position="3"/>
        <end position="232"/>
    </location>
</feature>
<comment type="similarity">
    <text evidence="1">Belongs to the ABC transporter superfamily.</text>
</comment>
<dbReference type="GO" id="GO:0016887">
    <property type="term" value="F:ATP hydrolysis activity"/>
    <property type="evidence" value="ECO:0007669"/>
    <property type="project" value="InterPro"/>
</dbReference>
<dbReference type="Proteomes" id="UP000321595">
    <property type="component" value="Chromosome"/>
</dbReference>
<evidence type="ECO:0000256" key="1">
    <source>
        <dbReference type="ARBA" id="ARBA00005417"/>
    </source>
</evidence>
<dbReference type="EMBL" id="CP042467">
    <property type="protein sequence ID" value="QED29083.1"/>
    <property type="molecule type" value="Genomic_DNA"/>
</dbReference>
<dbReference type="SMART" id="SM00382">
    <property type="entry name" value="AAA"/>
    <property type="match status" value="1"/>
</dbReference>
<dbReference type="Gene3D" id="3.40.50.300">
    <property type="entry name" value="P-loop containing nucleotide triphosphate hydrolases"/>
    <property type="match status" value="1"/>
</dbReference>
<keyword evidence="3" id="KW-0547">Nucleotide-binding</keyword>